<feature type="compositionally biased region" description="Acidic residues" evidence="1">
    <location>
        <begin position="1003"/>
        <end position="1012"/>
    </location>
</feature>
<protein>
    <recommendedName>
        <fullName evidence="3">Transglutaminase-like domain-containing protein</fullName>
    </recommendedName>
</protein>
<keyword evidence="2" id="KW-1133">Transmembrane helix</keyword>
<reference evidence="4" key="1">
    <citation type="submission" date="2022-09" db="EMBL/GenBank/DDBJ databases">
        <title>Eubacterium sp. LFL-14 isolated from human feces.</title>
        <authorList>
            <person name="Liu F."/>
        </authorList>
    </citation>
    <scope>NUCLEOTIDE SEQUENCE</scope>
    <source>
        <strain evidence="4">LFL-14</strain>
    </source>
</reference>
<dbReference type="RefSeq" id="WP_260978487.1">
    <property type="nucleotide sequence ID" value="NZ_JAODBU010000004.1"/>
</dbReference>
<dbReference type="InterPro" id="IPR038765">
    <property type="entry name" value="Papain-like_cys_pep_sf"/>
</dbReference>
<dbReference type="Gene3D" id="3.10.620.30">
    <property type="match status" value="1"/>
</dbReference>
<gene>
    <name evidence="4" type="ORF">N5B56_05040</name>
</gene>
<evidence type="ECO:0000259" key="3">
    <source>
        <dbReference type="Pfam" id="PF01841"/>
    </source>
</evidence>
<keyword evidence="2" id="KW-0812">Transmembrane</keyword>
<evidence type="ECO:0000313" key="5">
    <source>
        <dbReference type="Proteomes" id="UP001431199"/>
    </source>
</evidence>
<keyword evidence="5" id="KW-1185">Reference proteome</keyword>
<feature type="domain" description="Transglutaminase-like" evidence="3">
    <location>
        <begin position="220"/>
        <end position="347"/>
    </location>
</feature>
<sequence length="1258" mass="140636">MSLSMFKNKLYNMIIAVSLVVAIVTVTSYVPEMFEKQNNKKEQVSNEIKYEEPQIKVESARKILNLTQTVNQLNDATTSKKDIKQYLSNMSDSIAEITKSVRKEVKEAKKKADSEIIINRAEEYQGKVEKGLGKINSSIIKLSENLDLMATAEIETGIKDIVNEIDDIQKVETPEVKYNDKAHGVADGYDTEKIVGEELVESNLTELSVTPEANDSYLELNDEIRKIADELKTPAEVYEYVRNNYQYKQYTGLRLGAIGTYEQRAGNDLDQASLLIALYRYKGYDAKFVVGNIDIDINRAMNWLGVKTEKAAVDAMSMLGVPTQYGQDEKGNITKLRIEHTWIKVKVPYDTYRGAGKIKGEEIWIELDPSFKQYEDETEKNSVEKLLSDEVRKMQNLSEEDELKEALIESDYSEIFNCDLEKSSVDFLQIQNDIENYLTNNNIDIKEMSNAIGLRYIVKDETGYLPSNLPYTVIDRVYDDDYLSENFIDKVTFSLQSSLYGKVFLGTPDASISFYTADLYGHKISLTYKPASEDDEKIIEKYGSLFSTPSYLVRVKPVISIDENEVLEGNEQIPGTYTNLIMDIDEAGIENVKVENPLIAGGVYGITFDYNTINDNCLANKHNELQECVDKVQSGEISLEQATSTLTNTVGEVYFSYVDYYDQLIAKASDVQWARSIGECIVGYVPKVNNIMGVPVAISDGTLYIDVDTDTVGLAYNQEENIHQKTEKIVRNNANIKNFMMASGLMGSYLEGYVVGEATNTKGVSSVSIIKESKERGINIVTISEENKTILNTLSIDKAAKNEIEKALNNGKTVIVPEKSIQYYDWNGTGYITLNPETGEAAYMISGGLCGGESSQDLAMTLFTIIVAVAAIFAIAVFAYFAWSAIAAMIGVALTISEGISILDTCIILLSMAGAIFSITEAGNVGIDAYEYIIDPSVENGSDILRKAVEAGAMFLIFEVAMPRLISSVSAKINFDESGFYKFVTKKWGGKTIKTPPVKPDTDPDLNPDADPDTNPNKRPLGDYWEKIAEKYGQDIVDKLRPFGDDGKRLIEQYGDELVDIIKELSEDDTKLAIQLVKEYGDDAVNQLKNGYSIIYTNAVIKYGTCSQEFSDWNSMKNYFYRKVGKFVNECKPKYSRDIKEWFAEGGTIKIDINNGHLTWTYTNSVGDSVPYIDGYIQFPTKYLNPDLEGVNIGSFTGNRTTDTKKLIQVLMDDYGLEKVPEGYIAHHDVIDGVIKFVRVDIHSQFTHIGGHSICGGD</sequence>
<evidence type="ECO:0000256" key="1">
    <source>
        <dbReference type="SAM" id="MobiDB-lite"/>
    </source>
</evidence>
<accession>A0ABT2M211</accession>
<dbReference type="Pfam" id="PF01841">
    <property type="entry name" value="Transglut_core"/>
    <property type="match status" value="1"/>
</dbReference>
<name>A0ABT2M211_9FIRM</name>
<dbReference type="InterPro" id="IPR002931">
    <property type="entry name" value="Transglutaminase-like"/>
</dbReference>
<proteinExistence type="predicted"/>
<dbReference type="SUPFAM" id="SSF54001">
    <property type="entry name" value="Cysteine proteinases"/>
    <property type="match status" value="1"/>
</dbReference>
<organism evidence="4 5">
    <name type="scientific">Eubacterium album</name>
    <dbReference type="NCBI Taxonomy" id="2978477"/>
    <lineage>
        <taxon>Bacteria</taxon>
        <taxon>Bacillati</taxon>
        <taxon>Bacillota</taxon>
        <taxon>Clostridia</taxon>
        <taxon>Eubacteriales</taxon>
        <taxon>Eubacteriaceae</taxon>
        <taxon>Eubacterium</taxon>
    </lineage>
</organism>
<evidence type="ECO:0000313" key="4">
    <source>
        <dbReference type="EMBL" id="MCT7398452.1"/>
    </source>
</evidence>
<feature type="transmembrane region" description="Helical" evidence="2">
    <location>
        <begin position="890"/>
        <end position="917"/>
    </location>
</feature>
<dbReference type="EMBL" id="JAODBU010000004">
    <property type="protein sequence ID" value="MCT7398452.1"/>
    <property type="molecule type" value="Genomic_DNA"/>
</dbReference>
<evidence type="ECO:0000256" key="2">
    <source>
        <dbReference type="SAM" id="Phobius"/>
    </source>
</evidence>
<feature type="transmembrane region" description="Helical" evidence="2">
    <location>
        <begin position="858"/>
        <end position="883"/>
    </location>
</feature>
<feature type="region of interest" description="Disordered" evidence="1">
    <location>
        <begin position="994"/>
        <end position="1020"/>
    </location>
</feature>
<keyword evidence="2" id="KW-0472">Membrane</keyword>
<comment type="caution">
    <text evidence="4">The sequence shown here is derived from an EMBL/GenBank/DDBJ whole genome shotgun (WGS) entry which is preliminary data.</text>
</comment>
<dbReference type="Proteomes" id="UP001431199">
    <property type="component" value="Unassembled WGS sequence"/>
</dbReference>